<feature type="transmembrane region" description="Helical" evidence="7">
    <location>
        <begin position="180"/>
        <end position="213"/>
    </location>
</feature>
<keyword evidence="6 7" id="KW-0472">Membrane</keyword>
<organism evidence="10 11">
    <name type="scientific">Cohnella ginsengisoli</name>
    <dbReference type="NCBI Taxonomy" id="425004"/>
    <lineage>
        <taxon>Bacteria</taxon>
        <taxon>Bacillati</taxon>
        <taxon>Bacillota</taxon>
        <taxon>Bacilli</taxon>
        <taxon>Bacillales</taxon>
        <taxon>Paenibacillaceae</taxon>
        <taxon>Cohnella</taxon>
    </lineage>
</organism>
<keyword evidence="10" id="KW-0378">Hydrolase</keyword>
<dbReference type="GO" id="GO:0006465">
    <property type="term" value="P:signal peptide processing"/>
    <property type="evidence" value="ECO:0007669"/>
    <property type="project" value="TreeGrafter"/>
</dbReference>
<feature type="domain" description="Prepilin peptidase A24 N-terminal" evidence="9">
    <location>
        <begin position="12"/>
        <end position="94"/>
    </location>
</feature>
<evidence type="ECO:0000313" key="11">
    <source>
        <dbReference type="Proteomes" id="UP001153387"/>
    </source>
</evidence>
<dbReference type="GO" id="GO:0005886">
    <property type="term" value="C:plasma membrane"/>
    <property type="evidence" value="ECO:0007669"/>
    <property type="project" value="UniProtKB-SubCell"/>
</dbReference>
<dbReference type="AlphaFoldDB" id="A0A9X4KJ11"/>
<accession>A0A9X4KJ11</accession>
<evidence type="ECO:0000256" key="4">
    <source>
        <dbReference type="ARBA" id="ARBA00022692"/>
    </source>
</evidence>
<dbReference type="PANTHER" id="PTHR30487:SF0">
    <property type="entry name" value="PREPILIN LEADER PEPTIDASE_N-METHYLTRANSFERASE-RELATED"/>
    <property type="match status" value="1"/>
</dbReference>
<feature type="domain" description="Prepilin type IV endopeptidase peptidase" evidence="8">
    <location>
        <begin position="104"/>
        <end position="209"/>
    </location>
</feature>
<comment type="subcellular location">
    <subcellularLocation>
        <location evidence="1">Cell membrane</location>
        <topology evidence="1">Multi-pass membrane protein</topology>
    </subcellularLocation>
</comment>
<dbReference type="RefSeq" id="WP_277564460.1">
    <property type="nucleotide sequence ID" value="NZ_JAPDHZ010000002.1"/>
</dbReference>
<evidence type="ECO:0000256" key="6">
    <source>
        <dbReference type="ARBA" id="ARBA00023136"/>
    </source>
</evidence>
<feature type="transmembrane region" description="Helical" evidence="7">
    <location>
        <begin position="149"/>
        <end position="168"/>
    </location>
</feature>
<comment type="caution">
    <text evidence="10">The sequence shown here is derived from an EMBL/GenBank/DDBJ whole genome shotgun (WGS) entry which is preliminary data.</text>
</comment>
<dbReference type="EC" id="3.4.23.43" evidence="10"/>
<evidence type="ECO:0000256" key="5">
    <source>
        <dbReference type="ARBA" id="ARBA00022989"/>
    </source>
</evidence>
<evidence type="ECO:0000256" key="2">
    <source>
        <dbReference type="ARBA" id="ARBA00005801"/>
    </source>
</evidence>
<proteinExistence type="inferred from homology"/>
<feature type="transmembrane region" description="Helical" evidence="7">
    <location>
        <begin position="6"/>
        <end position="25"/>
    </location>
</feature>
<keyword evidence="3" id="KW-1003">Cell membrane</keyword>
<dbReference type="Proteomes" id="UP001153387">
    <property type="component" value="Unassembled WGS sequence"/>
</dbReference>
<dbReference type="InterPro" id="IPR010627">
    <property type="entry name" value="Prepilin_pept_A24_N"/>
</dbReference>
<feature type="transmembrane region" description="Helical" evidence="7">
    <location>
        <begin position="98"/>
        <end position="115"/>
    </location>
</feature>
<evidence type="ECO:0000259" key="9">
    <source>
        <dbReference type="Pfam" id="PF06750"/>
    </source>
</evidence>
<evidence type="ECO:0000259" key="8">
    <source>
        <dbReference type="Pfam" id="PF01478"/>
    </source>
</evidence>
<feature type="transmembrane region" description="Helical" evidence="7">
    <location>
        <begin position="127"/>
        <end position="143"/>
    </location>
</feature>
<evidence type="ECO:0000256" key="7">
    <source>
        <dbReference type="SAM" id="Phobius"/>
    </source>
</evidence>
<dbReference type="Pfam" id="PF06750">
    <property type="entry name" value="A24_N_bact"/>
    <property type="match status" value="1"/>
</dbReference>
<dbReference type="InterPro" id="IPR000045">
    <property type="entry name" value="Prepilin_IV_endopep_pep"/>
</dbReference>
<dbReference type="GO" id="GO:0004190">
    <property type="term" value="F:aspartic-type endopeptidase activity"/>
    <property type="evidence" value="ECO:0007669"/>
    <property type="project" value="UniProtKB-EC"/>
</dbReference>
<evidence type="ECO:0000256" key="3">
    <source>
        <dbReference type="ARBA" id="ARBA00022475"/>
    </source>
</evidence>
<gene>
    <name evidence="10" type="ORF">OMP38_07115</name>
</gene>
<comment type="similarity">
    <text evidence="2">Belongs to the peptidase A24 family.</text>
</comment>
<evidence type="ECO:0000256" key="1">
    <source>
        <dbReference type="ARBA" id="ARBA00004651"/>
    </source>
</evidence>
<dbReference type="Pfam" id="PF01478">
    <property type="entry name" value="Peptidase_A24"/>
    <property type="match status" value="1"/>
</dbReference>
<reference evidence="10 11" key="1">
    <citation type="submission" date="2022-10" db="EMBL/GenBank/DDBJ databases">
        <title>Comparative genomic analysis of Cohnella hashimotonis sp. nov., isolated from the International Space Station.</title>
        <authorList>
            <person name="Simpson A."/>
            <person name="Venkateswaran K."/>
        </authorList>
    </citation>
    <scope>NUCLEOTIDE SEQUENCE [LARGE SCALE GENOMIC DNA]</scope>
    <source>
        <strain evidence="10 11">DSM 18997</strain>
    </source>
</reference>
<feature type="transmembrane region" description="Helical" evidence="7">
    <location>
        <begin position="225"/>
        <end position="248"/>
    </location>
</feature>
<sequence length="252" mass="26332">MTILLYIYLFALGAVLGSFYNVVALRVPAGESIVSPPSRCPRCGTRLAGRDLVPIASWLLSRGRCRQCKAPVSPLYPLGEAATGLLFVWVYVTFGWSPAALIGLLLVSLCVIVTVSDLATMLIPNKVLLFFAPLLAAACLLLPNEISWWSHLLGAAAGGGVLLLIVIVSKGGMGLGDVKLFAVLGFVVGLSNTAVALVAACLSGTLVGVALIAAGVVKRKQPLPFGPFLALGACFAYGYGADVIDYYLSLFT</sequence>
<keyword evidence="5 7" id="KW-1133">Transmembrane helix</keyword>
<keyword evidence="11" id="KW-1185">Reference proteome</keyword>
<dbReference type="Gene3D" id="1.20.120.1220">
    <property type="match status" value="1"/>
</dbReference>
<dbReference type="InterPro" id="IPR050882">
    <property type="entry name" value="Prepilin_peptidase/N-MTase"/>
</dbReference>
<dbReference type="PANTHER" id="PTHR30487">
    <property type="entry name" value="TYPE 4 PREPILIN-LIKE PROTEINS LEADER PEPTIDE-PROCESSING ENZYME"/>
    <property type="match status" value="1"/>
</dbReference>
<name>A0A9X4KJ11_9BACL</name>
<evidence type="ECO:0000313" key="10">
    <source>
        <dbReference type="EMBL" id="MDG0790650.1"/>
    </source>
</evidence>
<dbReference type="EMBL" id="JAPDHZ010000002">
    <property type="protein sequence ID" value="MDG0790650.1"/>
    <property type="molecule type" value="Genomic_DNA"/>
</dbReference>
<protein>
    <submittedName>
        <fullName evidence="10">Prepilin peptidase</fullName>
        <ecNumber evidence="10">3.4.23.43</ecNumber>
    </submittedName>
</protein>
<keyword evidence="4 7" id="KW-0812">Transmembrane</keyword>